<name>A0AA95KHY3_9GAMM</name>
<keyword evidence="4 9" id="KW-0456">Lyase</keyword>
<comment type="function">
    <text evidence="6 9">Catalyzes cyclization of the linear tetrapyrrole, hydroxymethylbilane, to the macrocyclic uroporphyrinogen III.</text>
</comment>
<dbReference type="PANTHER" id="PTHR38042">
    <property type="entry name" value="UROPORPHYRINOGEN-III SYNTHASE, CHLOROPLASTIC"/>
    <property type="match status" value="1"/>
</dbReference>
<proteinExistence type="inferred from homology"/>
<evidence type="ECO:0000256" key="8">
    <source>
        <dbReference type="ARBA" id="ARBA00048617"/>
    </source>
</evidence>
<dbReference type="InterPro" id="IPR003754">
    <property type="entry name" value="4pyrrol_synth_uPrphyn_synth"/>
</dbReference>
<dbReference type="InterPro" id="IPR039793">
    <property type="entry name" value="UROS/Hem4"/>
</dbReference>
<dbReference type="GO" id="GO:0006782">
    <property type="term" value="P:protoporphyrinogen IX biosynthetic process"/>
    <property type="evidence" value="ECO:0007669"/>
    <property type="project" value="UniProtKB-UniRule"/>
</dbReference>
<sequence>MTAALAGRVVVITRPAHQAHHFQALVKQVGAEVALCPTIDIQPLADNQAARLRLTELPYYKIVIFISANAVQFAHELCNETQRQHLQQLCLGAIGKKTAEALVACGYRVTLVAQSGFTSEDFLQLAALQQLEQQRILIVRGQGGRELLARSLSERGASVDYLDVYQRVKPTPLNWQKLRYLKTHAQRLIISFTSAESVHNFLALTNNGLDLSKLTLLVGGQRIAQTARMVGFSGTLIVADDPSDESMFKALLSAQ</sequence>
<protein>
    <recommendedName>
        <fullName evidence="7 9">Uroporphyrinogen-III synthase</fullName>
        <ecNumber evidence="3 9">4.2.1.75</ecNumber>
    </recommendedName>
</protein>
<dbReference type="AlphaFoldDB" id="A0AA95KHY3"/>
<evidence type="ECO:0000256" key="1">
    <source>
        <dbReference type="ARBA" id="ARBA00004772"/>
    </source>
</evidence>
<evidence type="ECO:0000256" key="2">
    <source>
        <dbReference type="ARBA" id="ARBA00008133"/>
    </source>
</evidence>
<dbReference type="CDD" id="cd06578">
    <property type="entry name" value="HemD"/>
    <property type="match status" value="1"/>
</dbReference>
<dbReference type="EMBL" id="CP124755">
    <property type="protein sequence ID" value="WGZ90675.1"/>
    <property type="molecule type" value="Genomic_DNA"/>
</dbReference>
<dbReference type="EC" id="4.2.1.75" evidence="3 9"/>
<gene>
    <name evidence="11" type="ORF">QJT80_14460</name>
</gene>
<evidence type="ECO:0000313" key="11">
    <source>
        <dbReference type="EMBL" id="WGZ90675.1"/>
    </source>
</evidence>
<organism evidence="11">
    <name type="scientific">Candidatus Thiocaldithrix dubininis</name>
    <dbReference type="NCBI Taxonomy" id="3080823"/>
    <lineage>
        <taxon>Bacteria</taxon>
        <taxon>Pseudomonadati</taxon>
        <taxon>Pseudomonadota</taxon>
        <taxon>Gammaproteobacteria</taxon>
        <taxon>Thiotrichales</taxon>
        <taxon>Thiotrichaceae</taxon>
        <taxon>Candidatus Thiocaldithrix</taxon>
    </lineage>
</organism>
<dbReference type="InterPro" id="IPR036108">
    <property type="entry name" value="4pyrrol_syn_uPrphyn_synt_sf"/>
</dbReference>
<accession>A0AA95KHY3</accession>
<dbReference type="GO" id="GO:0004852">
    <property type="term" value="F:uroporphyrinogen-III synthase activity"/>
    <property type="evidence" value="ECO:0007669"/>
    <property type="project" value="UniProtKB-UniRule"/>
</dbReference>
<dbReference type="Pfam" id="PF02602">
    <property type="entry name" value="HEM4"/>
    <property type="match status" value="1"/>
</dbReference>
<evidence type="ECO:0000256" key="5">
    <source>
        <dbReference type="ARBA" id="ARBA00023244"/>
    </source>
</evidence>
<evidence type="ECO:0000259" key="10">
    <source>
        <dbReference type="Pfam" id="PF02602"/>
    </source>
</evidence>
<dbReference type="SUPFAM" id="SSF69618">
    <property type="entry name" value="HemD-like"/>
    <property type="match status" value="1"/>
</dbReference>
<reference evidence="11" key="2">
    <citation type="submission" date="2023-04" db="EMBL/GenBank/DDBJ databases">
        <authorList>
            <person name="Beletskiy A.V."/>
            <person name="Mardanov A.V."/>
            <person name="Ravin N.V."/>
        </authorList>
    </citation>
    <scope>NUCLEOTIDE SEQUENCE</scope>
    <source>
        <strain evidence="11">GKL-01</strain>
    </source>
</reference>
<evidence type="ECO:0000256" key="9">
    <source>
        <dbReference type="RuleBase" id="RU366031"/>
    </source>
</evidence>
<comment type="similarity">
    <text evidence="2 9">Belongs to the uroporphyrinogen-III synthase family.</text>
</comment>
<keyword evidence="5 9" id="KW-0627">Porphyrin biosynthesis</keyword>
<evidence type="ECO:0000256" key="7">
    <source>
        <dbReference type="ARBA" id="ARBA00040167"/>
    </source>
</evidence>
<comment type="catalytic activity">
    <reaction evidence="8 9">
        <text>hydroxymethylbilane = uroporphyrinogen III + H2O</text>
        <dbReference type="Rhea" id="RHEA:18965"/>
        <dbReference type="ChEBI" id="CHEBI:15377"/>
        <dbReference type="ChEBI" id="CHEBI:57308"/>
        <dbReference type="ChEBI" id="CHEBI:57845"/>
        <dbReference type="EC" id="4.2.1.75"/>
    </reaction>
</comment>
<dbReference type="GO" id="GO:0006780">
    <property type="term" value="P:uroporphyrinogen III biosynthetic process"/>
    <property type="evidence" value="ECO:0007669"/>
    <property type="project" value="UniProtKB-UniRule"/>
</dbReference>
<dbReference type="KEGG" id="tdu:QJT80_14460"/>
<reference evidence="11" key="1">
    <citation type="journal article" date="2023" name="Int. J. Mol. Sci.">
        <title>Metagenomics Revealed a New Genus 'Candidatus Thiocaldithrix dubininis' gen. nov., sp. nov. and a New Species 'Candidatus Thiothrix putei' sp. nov. in the Family Thiotrichaceae, Some Members of Which Have Traits of Both Na+- and H+-Motive Energetics.</title>
        <authorList>
            <person name="Ravin N.V."/>
            <person name="Muntyan M.S."/>
            <person name="Smolyakov D.D."/>
            <person name="Rudenko T.S."/>
            <person name="Beletsky A.V."/>
            <person name="Mardanov A.V."/>
            <person name="Grabovich M.Y."/>
        </authorList>
    </citation>
    <scope>NUCLEOTIDE SEQUENCE</scope>
    <source>
        <strain evidence="11">GKL-01</strain>
    </source>
</reference>
<evidence type="ECO:0000256" key="3">
    <source>
        <dbReference type="ARBA" id="ARBA00013109"/>
    </source>
</evidence>
<comment type="pathway">
    <text evidence="1 9">Porphyrin-containing compound metabolism; protoporphyrin-IX biosynthesis; coproporphyrinogen-III from 5-aminolevulinate: step 3/4.</text>
</comment>
<evidence type="ECO:0000256" key="4">
    <source>
        <dbReference type="ARBA" id="ARBA00023239"/>
    </source>
</evidence>
<dbReference type="Proteomes" id="UP001300672">
    <property type="component" value="Chromosome"/>
</dbReference>
<feature type="domain" description="Tetrapyrrole biosynthesis uroporphyrinogen III synthase" evidence="10">
    <location>
        <begin position="22"/>
        <end position="248"/>
    </location>
</feature>
<dbReference type="Gene3D" id="3.40.50.10090">
    <property type="match status" value="2"/>
</dbReference>
<dbReference type="PANTHER" id="PTHR38042:SF1">
    <property type="entry name" value="UROPORPHYRINOGEN-III SYNTHASE, CHLOROPLASTIC"/>
    <property type="match status" value="1"/>
</dbReference>
<evidence type="ECO:0000256" key="6">
    <source>
        <dbReference type="ARBA" id="ARBA00037589"/>
    </source>
</evidence>